<dbReference type="AlphaFoldDB" id="A0A2X3BGG3"/>
<keyword evidence="5" id="KW-0378">Hydrolase</keyword>
<dbReference type="CDD" id="cd03293">
    <property type="entry name" value="ABC_NrtD_SsuB_transporters"/>
    <property type="match status" value="1"/>
</dbReference>
<dbReference type="PANTHER" id="PTHR42781">
    <property type="entry name" value="SPERMIDINE/PUTRESCINE IMPORT ATP-BINDING PROTEIN POTA"/>
    <property type="match status" value="1"/>
</dbReference>
<keyword evidence="2" id="KW-0547">Nucleotide-binding</keyword>
<evidence type="ECO:0000256" key="1">
    <source>
        <dbReference type="ARBA" id="ARBA00022448"/>
    </source>
</evidence>
<dbReference type="GO" id="GO:0016887">
    <property type="term" value="F:ATP hydrolysis activity"/>
    <property type="evidence" value="ECO:0007669"/>
    <property type="project" value="InterPro"/>
</dbReference>
<dbReference type="InterPro" id="IPR003593">
    <property type="entry name" value="AAA+_ATPase"/>
</dbReference>
<reference evidence="5 6" key="1">
    <citation type="submission" date="2018-06" db="EMBL/GenBank/DDBJ databases">
        <authorList>
            <consortium name="Pathogen Informatics"/>
            <person name="Doyle S."/>
        </authorList>
    </citation>
    <scope>NUCLEOTIDE SEQUENCE [LARGE SCALE GENOMIC DNA]</scope>
    <source>
        <strain evidence="5 6">NCTC13102</strain>
    </source>
</reference>
<dbReference type="PROSITE" id="PS50893">
    <property type="entry name" value="ABC_TRANSPORTER_2"/>
    <property type="match status" value="1"/>
</dbReference>
<evidence type="ECO:0000256" key="3">
    <source>
        <dbReference type="ARBA" id="ARBA00022840"/>
    </source>
</evidence>
<dbReference type="InterPro" id="IPR017871">
    <property type="entry name" value="ABC_transporter-like_CS"/>
</dbReference>
<organism evidence="5 6">
    <name type="scientific">Helicobacter fennelliae</name>
    <dbReference type="NCBI Taxonomy" id="215"/>
    <lineage>
        <taxon>Bacteria</taxon>
        <taxon>Pseudomonadati</taxon>
        <taxon>Campylobacterota</taxon>
        <taxon>Epsilonproteobacteria</taxon>
        <taxon>Campylobacterales</taxon>
        <taxon>Helicobacteraceae</taxon>
        <taxon>Helicobacter</taxon>
    </lineage>
</organism>
<name>A0A2X3BGG3_9HELI</name>
<dbReference type="Proteomes" id="UP000250166">
    <property type="component" value="Unassembled WGS sequence"/>
</dbReference>
<feature type="domain" description="ABC transporter" evidence="4">
    <location>
        <begin position="4"/>
        <end position="234"/>
    </location>
</feature>
<dbReference type="SUPFAM" id="SSF52540">
    <property type="entry name" value="P-loop containing nucleoside triphosphate hydrolases"/>
    <property type="match status" value="1"/>
</dbReference>
<dbReference type="Gene3D" id="3.40.50.300">
    <property type="entry name" value="P-loop containing nucleotide triphosphate hydrolases"/>
    <property type="match status" value="1"/>
</dbReference>
<proteinExistence type="predicted"/>
<dbReference type="InterPro" id="IPR003439">
    <property type="entry name" value="ABC_transporter-like_ATP-bd"/>
</dbReference>
<dbReference type="PANTHER" id="PTHR42781:SF8">
    <property type="entry name" value="BICARBONATE TRANSPORT ATP-BINDING PROTEIN CMPC"/>
    <property type="match status" value="1"/>
</dbReference>
<evidence type="ECO:0000259" key="4">
    <source>
        <dbReference type="PROSITE" id="PS50893"/>
    </source>
</evidence>
<evidence type="ECO:0000313" key="6">
    <source>
        <dbReference type="Proteomes" id="UP000250166"/>
    </source>
</evidence>
<dbReference type="EC" id="3.6.3.-" evidence="5"/>
<keyword evidence="1" id="KW-0813">Transport</keyword>
<dbReference type="RefSeq" id="WP_112058733.1">
    <property type="nucleotide sequence ID" value="NZ_UAWL01000006.1"/>
</dbReference>
<accession>A0A2X3BGG3</accession>
<protein>
    <submittedName>
        <fullName evidence="5">Amino acid ABC transporter</fullName>
        <ecNumber evidence="5">3.6.3.-</ecNumber>
    </submittedName>
</protein>
<dbReference type="GO" id="GO:0005524">
    <property type="term" value="F:ATP binding"/>
    <property type="evidence" value="ECO:0007669"/>
    <property type="project" value="UniProtKB-KW"/>
</dbReference>
<dbReference type="EMBL" id="UAWL01000006">
    <property type="protein sequence ID" value="SQB98874.1"/>
    <property type="molecule type" value="Genomic_DNA"/>
</dbReference>
<evidence type="ECO:0000313" key="5">
    <source>
        <dbReference type="EMBL" id="SQB98874.1"/>
    </source>
</evidence>
<dbReference type="InterPro" id="IPR027417">
    <property type="entry name" value="P-loop_NTPase"/>
</dbReference>
<evidence type="ECO:0000256" key="2">
    <source>
        <dbReference type="ARBA" id="ARBA00022741"/>
    </source>
</evidence>
<dbReference type="Pfam" id="PF00005">
    <property type="entry name" value="ABC_tran"/>
    <property type="match status" value="1"/>
</dbReference>
<dbReference type="SMART" id="SM00382">
    <property type="entry name" value="AAA"/>
    <property type="match status" value="1"/>
</dbReference>
<sequence length="254" mass="28626">MNIIEINNCSKIYGTQKVLDGVNLDIKEGEFITLLGASGCGKSTLLNIIGGFEGFDGGEVRVQGKSFTRQCDNNLCVKVFQDYALLEWKSTLDNVAFALKAAKGLDSKAARLKAREYLELTHLLGFENRYPRELSGGQKQRVSLARALSVQPKILLLDEPFSALDNFTRNSLQEELLKISQSLRATFVFVTHDIEEAIFLGSRVIILSPVRKNIIADLPINIDKSERNSLEFLNLKYEIAWLLKAHRFRLEYVI</sequence>
<dbReference type="PROSITE" id="PS00211">
    <property type="entry name" value="ABC_TRANSPORTER_1"/>
    <property type="match status" value="1"/>
</dbReference>
<keyword evidence="3" id="KW-0067">ATP-binding</keyword>
<gene>
    <name evidence="5" type="primary">cmpD</name>
    <name evidence="5" type="ORF">NCTC13102_01345</name>
</gene>
<dbReference type="InterPro" id="IPR050093">
    <property type="entry name" value="ABC_SmlMolc_Importer"/>
</dbReference>